<proteinExistence type="predicted"/>
<name>A0A9D9IA87_9BACT</name>
<dbReference type="GO" id="GO:0004803">
    <property type="term" value="F:transposase activity"/>
    <property type="evidence" value="ECO:0007669"/>
    <property type="project" value="InterPro"/>
</dbReference>
<dbReference type="GO" id="GO:0003677">
    <property type="term" value="F:DNA binding"/>
    <property type="evidence" value="ECO:0007669"/>
    <property type="project" value="InterPro"/>
</dbReference>
<protein>
    <recommendedName>
        <fullName evidence="3">Transposase IS200-like domain-containing protein</fullName>
    </recommendedName>
</protein>
<evidence type="ECO:0008006" key="3">
    <source>
        <dbReference type="Google" id="ProtNLM"/>
    </source>
</evidence>
<dbReference type="InterPro" id="IPR036515">
    <property type="entry name" value="Transposase_17_sf"/>
</dbReference>
<organism evidence="1 2">
    <name type="scientific">Candidatus Cryptobacteroides faecipullorum</name>
    <dbReference type="NCBI Taxonomy" id="2840764"/>
    <lineage>
        <taxon>Bacteria</taxon>
        <taxon>Pseudomonadati</taxon>
        <taxon>Bacteroidota</taxon>
        <taxon>Bacteroidia</taxon>
        <taxon>Bacteroidales</taxon>
        <taxon>Candidatus Cryptobacteroides</taxon>
    </lineage>
</organism>
<evidence type="ECO:0000313" key="2">
    <source>
        <dbReference type="Proteomes" id="UP000823660"/>
    </source>
</evidence>
<sequence length="277" mass="31677">MSRNLMFRCREDFVSGMNSIPVCSASTGIKIYAFCLMDNHVHFIARGTEAGCIDFIRLYKRLRSSWIGSRYNERLPLKDADISLKHIDSAEYLLTAIAYVLRNPVAAGLPVVPGGYRWCSASLYFHAKPFSLPGSRKVSEMNVSERRLLLKSRVPFPDTYIIESDGMIFPGCYTEYEAVEKMFASPKRMLYYLSKNDDISVALESGIVAKARYRDSEIANSLDWLCREKFHCRKFSALPIERQYLMAKELRRRYGCPASQISRVTGLDPDLLREMLG</sequence>
<dbReference type="Proteomes" id="UP000823660">
    <property type="component" value="Unassembled WGS sequence"/>
</dbReference>
<dbReference type="AlphaFoldDB" id="A0A9D9IA87"/>
<dbReference type="GO" id="GO:0006313">
    <property type="term" value="P:DNA transposition"/>
    <property type="evidence" value="ECO:0007669"/>
    <property type="project" value="InterPro"/>
</dbReference>
<dbReference type="SUPFAM" id="SSF143422">
    <property type="entry name" value="Transposase IS200-like"/>
    <property type="match status" value="1"/>
</dbReference>
<reference evidence="1" key="2">
    <citation type="journal article" date="2021" name="PeerJ">
        <title>Extensive microbial diversity within the chicken gut microbiome revealed by metagenomics and culture.</title>
        <authorList>
            <person name="Gilroy R."/>
            <person name="Ravi A."/>
            <person name="Getino M."/>
            <person name="Pursley I."/>
            <person name="Horton D.L."/>
            <person name="Alikhan N.F."/>
            <person name="Baker D."/>
            <person name="Gharbi K."/>
            <person name="Hall N."/>
            <person name="Watson M."/>
            <person name="Adriaenssens E.M."/>
            <person name="Foster-Nyarko E."/>
            <person name="Jarju S."/>
            <person name="Secka A."/>
            <person name="Antonio M."/>
            <person name="Oren A."/>
            <person name="Chaudhuri R.R."/>
            <person name="La Ragione R."/>
            <person name="Hildebrand F."/>
            <person name="Pallen M.J."/>
        </authorList>
    </citation>
    <scope>NUCLEOTIDE SEQUENCE</scope>
    <source>
        <strain evidence="1">B1-15692</strain>
    </source>
</reference>
<accession>A0A9D9IA87</accession>
<dbReference type="EMBL" id="JADIMH010000061">
    <property type="protein sequence ID" value="MBO8467876.1"/>
    <property type="molecule type" value="Genomic_DNA"/>
</dbReference>
<reference evidence="1" key="1">
    <citation type="submission" date="2020-10" db="EMBL/GenBank/DDBJ databases">
        <authorList>
            <person name="Gilroy R."/>
        </authorList>
    </citation>
    <scope>NUCLEOTIDE SEQUENCE</scope>
    <source>
        <strain evidence="1">B1-15692</strain>
    </source>
</reference>
<gene>
    <name evidence="1" type="ORF">IAB99_08985</name>
</gene>
<comment type="caution">
    <text evidence="1">The sequence shown here is derived from an EMBL/GenBank/DDBJ whole genome shotgun (WGS) entry which is preliminary data.</text>
</comment>
<dbReference type="Gene3D" id="3.30.70.1290">
    <property type="entry name" value="Transposase IS200-like"/>
    <property type="match status" value="1"/>
</dbReference>
<evidence type="ECO:0000313" key="1">
    <source>
        <dbReference type="EMBL" id="MBO8467876.1"/>
    </source>
</evidence>